<accession>A0ABU3R0U0</accession>
<evidence type="ECO:0000313" key="3">
    <source>
        <dbReference type="Proteomes" id="UP001257914"/>
    </source>
</evidence>
<evidence type="ECO:0000313" key="2">
    <source>
        <dbReference type="EMBL" id="MDU0113295.1"/>
    </source>
</evidence>
<name>A0ABU3R0U0_9GAMM</name>
<comment type="caution">
    <text evidence="2">The sequence shown here is derived from an EMBL/GenBank/DDBJ whole genome shotgun (WGS) entry which is preliminary data.</text>
</comment>
<sequence length="161" mass="18328">MKITHFFKIALIFCFFLISNISLAEDSKYYVGEISAPDILSSFPTFASHIDDVSYNDAQLNKLANLTGDIQIKVFFGQWCHDSAREVPRIITMLNQVNNANISAWFYGLDTSKSDPLMLAQKHDIKKTPTIIVYQNGVELGRILEFPQLDWATDISRLFES</sequence>
<proteinExistence type="predicted"/>
<dbReference type="RefSeq" id="WP_315946912.1">
    <property type="nucleotide sequence ID" value="NZ_JAWCUA010000007.1"/>
</dbReference>
<keyword evidence="3" id="KW-1185">Reference proteome</keyword>
<dbReference type="Proteomes" id="UP001257914">
    <property type="component" value="Unassembled WGS sequence"/>
</dbReference>
<feature type="signal peptide" evidence="1">
    <location>
        <begin position="1"/>
        <end position="24"/>
    </location>
</feature>
<dbReference type="Gene3D" id="3.40.30.10">
    <property type="entry name" value="Glutaredoxin"/>
    <property type="match status" value="1"/>
</dbReference>
<feature type="chain" id="PRO_5046471951" evidence="1">
    <location>
        <begin position="25"/>
        <end position="161"/>
    </location>
</feature>
<dbReference type="SUPFAM" id="SSF52833">
    <property type="entry name" value="Thioredoxin-like"/>
    <property type="match status" value="1"/>
</dbReference>
<gene>
    <name evidence="2" type="ORF">RT723_09870</name>
</gene>
<protein>
    <submittedName>
        <fullName evidence="2">Thioredoxin family protein</fullName>
    </submittedName>
</protein>
<dbReference type="CDD" id="cd02947">
    <property type="entry name" value="TRX_family"/>
    <property type="match status" value="1"/>
</dbReference>
<evidence type="ECO:0000256" key="1">
    <source>
        <dbReference type="SAM" id="SignalP"/>
    </source>
</evidence>
<reference evidence="2 3" key="1">
    <citation type="submission" date="2023-10" db="EMBL/GenBank/DDBJ databases">
        <title>Psychrosphaera aquimaarina strain SW33 isolated from seawater.</title>
        <authorList>
            <person name="Bayburt H."/>
            <person name="Kim J.M."/>
            <person name="Choi B.J."/>
            <person name="Jeon C.O."/>
        </authorList>
    </citation>
    <scope>NUCLEOTIDE SEQUENCE [LARGE SCALE GENOMIC DNA]</scope>
    <source>
        <strain evidence="2 3">KCTC 52743</strain>
    </source>
</reference>
<dbReference type="EMBL" id="JAWCUA010000007">
    <property type="protein sequence ID" value="MDU0113295.1"/>
    <property type="molecule type" value="Genomic_DNA"/>
</dbReference>
<organism evidence="2 3">
    <name type="scientific">Psychrosphaera aquimarina</name>
    <dbReference type="NCBI Taxonomy" id="2044854"/>
    <lineage>
        <taxon>Bacteria</taxon>
        <taxon>Pseudomonadati</taxon>
        <taxon>Pseudomonadota</taxon>
        <taxon>Gammaproteobacteria</taxon>
        <taxon>Alteromonadales</taxon>
        <taxon>Pseudoalteromonadaceae</taxon>
        <taxon>Psychrosphaera</taxon>
    </lineage>
</organism>
<dbReference type="InterPro" id="IPR036249">
    <property type="entry name" value="Thioredoxin-like_sf"/>
</dbReference>
<keyword evidence="1" id="KW-0732">Signal</keyword>
<dbReference type="Pfam" id="PF14595">
    <property type="entry name" value="Thioredoxin_9"/>
    <property type="match status" value="1"/>
</dbReference>